<dbReference type="Proteomes" id="UP000887116">
    <property type="component" value="Unassembled WGS sequence"/>
</dbReference>
<evidence type="ECO:0000313" key="1">
    <source>
        <dbReference type="EMBL" id="GFQ63908.1"/>
    </source>
</evidence>
<sequence length="31" mass="3588">YTLGCILVFCPLGLSHDRACHMMDGYELRWS</sequence>
<keyword evidence="2" id="KW-1185">Reference proteome</keyword>
<evidence type="ECO:0000313" key="2">
    <source>
        <dbReference type="Proteomes" id="UP000887116"/>
    </source>
</evidence>
<protein>
    <submittedName>
        <fullName evidence="1">Uncharacterized protein</fullName>
    </submittedName>
</protein>
<feature type="non-terminal residue" evidence="1">
    <location>
        <position position="1"/>
    </location>
</feature>
<comment type="caution">
    <text evidence="1">The sequence shown here is derived from an EMBL/GenBank/DDBJ whole genome shotgun (WGS) entry which is preliminary data.</text>
</comment>
<organism evidence="1 2">
    <name type="scientific">Trichonephila clavata</name>
    <name type="common">Joro spider</name>
    <name type="synonym">Nephila clavata</name>
    <dbReference type="NCBI Taxonomy" id="2740835"/>
    <lineage>
        <taxon>Eukaryota</taxon>
        <taxon>Metazoa</taxon>
        <taxon>Ecdysozoa</taxon>
        <taxon>Arthropoda</taxon>
        <taxon>Chelicerata</taxon>
        <taxon>Arachnida</taxon>
        <taxon>Araneae</taxon>
        <taxon>Araneomorphae</taxon>
        <taxon>Entelegynae</taxon>
        <taxon>Araneoidea</taxon>
        <taxon>Nephilidae</taxon>
        <taxon>Trichonephila</taxon>
    </lineage>
</organism>
<accession>A0A8X6EWF4</accession>
<dbReference type="EMBL" id="BMAO01019937">
    <property type="protein sequence ID" value="GFQ63908.1"/>
    <property type="molecule type" value="Genomic_DNA"/>
</dbReference>
<name>A0A8X6EWF4_TRICU</name>
<reference evidence="1" key="1">
    <citation type="submission" date="2020-07" db="EMBL/GenBank/DDBJ databases">
        <title>Multicomponent nature underlies the extraordinary mechanical properties of spider dragline silk.</title>
        <authorList>
            <person name="Kono N."/>
            <person name="Nakamura H."/>
            <person name="Mori M."/>
            <person name="Yoshida Y."/>
            <person name="Ohtoshi R."/>
            <person name="Malay A.D."/>
            <person name="Moran D.A.P."/>
            <person name="Tomita M."/>
            <person name="Numata K."/>
            <person name="Arakawa K."/>
        </authorList>
    </citation>
    <scope>NUCLEOTIDE SEQUENCE</scope>
</reference>
<gene>
    <name evidence="1" type="ORF">TNCT_614921</name>
</gene>
<proteinExistence type="predicted"/>
<dbReference type="AlphaFoldDB" id="A0A8X6EWF4"/>